<sequence length="288" mass="33781">MINKNFNEIHYPKLEPTITGPKRFDLVFCKFPKKDMWKLCINRKDHNMGQFAYEKKEPGYISGTLKGLQFIRKNINKIIDNSFINELHAICVKEVKYSNNTIISTDIGPLENQHIYYPFQISKCTTLAKRELDSEKLIYIKSFCPNLKISFTEIHEIYCGFYNPQTKRIISKVGWQPIKLSFKERLKYSIEKRSEAIKAYNKEILKSTNDTNKLCAIAKLIRFLVILHCYTDGNLRTCKLLLIKLLIDNNFYPCILNDPHVLRGYLCVSELVKEIIEGVRYFIDSQKN</sequence>
<dbReference type="EMBL" id="UINC01060020">
    <property type="protein sequence ID" value="SVB84076.1"/>
    <property type="molecule type" value="Genomic_DNA"/>
</dbReference>
<feature type="domain" description="Fido" evidence="1">
    <location>
        <begin position="146"/>
        <end position="284"/>
    </location>
</feature>
<proteinExistence type="predicted"/>
<accession>A0A382H9W1</accession>
<name>A0A382H9W1_9ZZZZ</name>
<dbReference type="Gene3D" id="1.10.3290.10">
    <property type="entry name" value="Fido-like domain"/>
    <property type="match status" value="1"/>
</dbReference>
<evidence type="ECO:0000313" key="2">
    <source>
        <dbReference type="EMBL" id="SVB84076.1"/>
    </source>
</evidence>
<evidence type="ECO:0000259" key="1">
    <source>
        <dbReference type="PROSITE" id="PS51459"/>
    </source>
</evidence>
<reference evidence="2" key="1">
    <citation type="submission" date="2018-05" db="EMBL/GenBank/DDBJ databases">
        <authorList>
            <person name="Lanie J.A."/>
            <person name="Ng W.-L."/>
            <person name="Kazmierczak K.M."/>
            <person name="Andrzejewski T.M."/>
            <person name="Davidsen T.M."/>
            <person name="Wayne K.J."/>
            <person name="Tettelin H."/>
            <person name="Glass J.I."/>
            <person name="Rusch D."/>
            <person name="Podicherti R."/>
            <person name="Tsui H.-C.T."/>
            <person name="Winkler M.E."/>
        </authorList>
    </citation>
    <scope>NUCLEOTIDE SEQUENCE</scope>
</reference>
<dbReference type="InterPro" id="IPR003812">
    <property type="entry name" value="Fido"/>
</dbReference>
<protein>
    <recommendedName>
        <fullName evidence="1">Fido domain-containing protein</fullName>
    </recommendedName>
</protein>
<dbReference type="AlphaFoldDB" id="A0A382H9W1"/>
<dbReference type="PROSITE" id="PS51459">
    <property type="entry name" value="FIDO"/>
    <property type="match status" value="1"/>
</dbReference>
<dbReference type="InterPro" id="IPR036597">
    <property type="entry name" value="Fido-like_dom_sf"/>
</dbReference>
<dbReference type="SUPFAM" id="SSF140931">
    <property type="entry name" value="Fic-like"/>
    <property type="match status" value="1"/>
</dbReference>
<gene>
    <name evidence="2" type="ORF">METZ01_LOCUS236930</name>
</gene>
<organism evidence="2">
    <name type="scientific">marine metagenome</name>
    <dbReference type="NCBI Taxonomy" id="408172"/>
    <lineage>
        <taxon>unclassified sequences</taxon>
        <taxon>metagenomes</taxon>
        <taxon>ecological metagenomes</taxon>
    </lineage>
</organism>